<feature type="domain" description="Carboxylesterase type B" evidence="4">
    <location>
        <begin position="30"/>
        <end position="521"/>
    </location>
</feature>
<feature type="signal peptide" evidence="3">
    <location>
        <begin position="1"/>
        <end position="19"/>
    </location>
</feature>
<dbReference type="InterPro" id="IPR029058">
    <property type="entry name" value="AB_hydrolase_fold"/>
</dbReference>
<dbReference type="PANTHER" id="PTHR11559">
    <property type="entry name" value="CARBOXYLESTERASE"/>
    <property type="match status" value="1"/>
</dbReference>
<gene>
    <name evidence="5" type="ORF">N7493_001577</name>
</gene>
<dbReference type="SUPFAM" id="SSF53474">
    <property type="entry name" value="alpha/beta-Hydrolases"/>
    <property type="match status" value="1"/>
</dbReference>
<comment type="similarity">
    <text evidence="1 3">Belongs to the type-B carboxylesterase/lipase family.</text>
</comment>
<comment type="caution">
    <text evidence="5">The sequence shown here is derived from an EMBL/GenBank/DDBJ whole genome shotgun (WGS) entry which is preliminary data.</text>
</comment>
<dbReference type="AlphaFoldDB" id="A0AAD6MZY7"/>
<dbReference type="Proteomes" id="UP001215712">
    <property type="component" value="Unassembled WGS sequence"/>
</dbReference>
<keyword evidence="6" id="KW-1185">Reference proteome</keyword>
<dbReference type="InterPro" id="IPR002018">
    <property type="entry name" value="CarbesteraseB"/>
</dbReference>
<organism evidence="5 6">
    <name type="scientific">Penicillium malachiteum</name>
    <dbReference type="NCBI Taxonomy" id="1324776"/>
    <lineage>
        <taxon>Eukaryota</taxon>
        <taxon>Fungi</taxon>
        <taxon>Dikarya</taxon>
        <taxon>Ascomycota</taxon>
        <taxon>Pezizomycotina</taxon>
        <taxon>Eurotiomycetes</taxon>
        <taxon>Eurotiomycetidae</taxon>
        <taxon>Eurotiales</taxon>
        <taxon>Aspergillaceae</taxon>
        <taxon>Penicillium</taxon>
    </lineage>
</organism>
<dbReference type="Pfam" id="PF00135">
    <property type="entry name" value="COesterase"/>
    <property type="match status" value="1"/>
</dbReference>
<evidence type="ECO:0000259" key="4">
    <source>
        <dbReference type="Pfam" id="PF00135"/>
    </source>
</evidence>
<protein>
    <recommendedName>
        <fullName evidence="3">Carboxylic ester hydrolase</fullName>
        <ecNumber evidence="3">3.1.1.-</ecNumber>
    </recommendedName>
</protein>
<accession>A0AAD6MZY7</accession>
<proteinExistence type="inferred from homology"/>
<dbReference type="EMBL" id="JAQJAN010000002">
    <property type="protein sequence ID" value="KAJ5738422.1"/>
    <property type="molecule type" value="Genomic_DNA"/>
</dbReference>
<evidence type="ECO:0000313" key="6">
    <source>
        <dbReference type="Proteomes" id="UP001215712"/>
    </source>
</evidence>
<dbReference type="PROSITE" id="PS00122">
    <property type="entry name" value="CARBOXYLESTERASE_B_1"/>
    <property type="match status" value="1"/>
</dbReference>
<dbReference type="Gene3D" id="3.40.50.1820">
    <property type="entry name" value="alpha/beta hydrolase"/>
    <property type="match status" value="1"/>
</dbReference>
<keyword evidence="2 3" id="KW-0378">Hydrolase</keyword>
<evidence type="ECO:0000256" key="2">
    <source>
        <dbReference type="ARBA" id="ARBA00022801"/>
    </source>
</evidence>
<dbReference type="InterPro" id="IPR019826">
    <property type="entry name" value="Carboxylesterase_B_AS"/>
</dbReference>
<reference evidence="5" key="1">
    <citation type="journal article" date="2023" name="IMA Fungus">
        <title>Comparative genomic study of the Penicillium genus elucidates a diverse pangenome and 15 lateral gene transfer events.</title>
        <authorList>
            <person name="Petersen C."/>
            <person name="Sorensen T."/>
            <person name="Nielsen M.R."/>
            <person name="Sondergaard T.E."/>
            <person name="Sorensen J.L."/>
            <person name="Fitzpatrick D.A."/>
            <person name="Frisvad J.C."/>
            <person name="Nielsen K.L."/>
        </authorList>
    </citation>
    <scope>NUCLEOTIDE SEQUENCE</scope>
    <source>
        <strain evidence="5">IBT 17514</strain>
    </source>
</reference>
<sequence>MHFNSILTGLVAGAALAAAEPIPRSTSQFPVIKTNNGSVQGIASEFREDITVYKGIPFAATTGGENRWKKPKPHDAWSGVFKANSFGPQCAQTTSSSAGIFNTASNITSEDCLFMNIWTPTYNDTSDLTSKNLPVYFWIYGGRFEAGSGDVVTYDGSGLASKDIVVVTINYRVGAFGFLAHPELSAESGHNSSGNYGLLDQQFALAWVRDNIAQFGGNPNHVVVGGQSAGSSSSLDTMFSPLSRHLINGVISESGARGPHDPITGSDATSYRTKVAAEAQGVSFMKEMNSTSVEDMRKLPMDTLIAQGSLSDTIFVGTQFENLTSSFMEPPLWRPNIDGYVLTHTYGQALDLNAHADVPILTGNNADESGAETDPGFTVATYKKLYSEMFGEFSEEFFKLYPGRNETEANENSNELFRDLSRVGTWRWGVDWTAGGAKSSVYTYYWTHTPAEDSSAGAYHGSELWYVFNNIPYSDYDNVTWTPRDYVIEEKMSNYWANFIKTLDPNGDDLTFWPETTTAKNVMWMGNSWGAGPLSKSEARIEFIKRWEATLKQW</sequence>
<dbReference type="InterPro" id="IPR050309">
    <property type="entry name" value="Type-B_Carboxylest/Lipase"/>
</dbReference>
<evidence type="ECO:0000256" key="1">
    <source>
        <dbReference type="ARBA" id="ARBA00005964"/>
    </source>
</evidence>
<evidence type="ECO:0000256" key="3">
    <source>
        <dbReference type="RuleBase" id="RU361235"/>
    </source>
</evidence>
<name>A0AAD6MZY7_9EURO</name>
<dbReference type="EC" id="3.1.1.-" evidence="3"/>
<reference evidence="5" key="2">
    <citation type="submission" date="2023-01" db="EMBL/GenBank/DDBJ databases">
        <authorList>
            <person name="Petersen C."/>
        </authorList>
    </citation>
    <scope>NUCLEOTIDE SEQUENCE</scope>
    <source>
        <strain evidence="5">IBT 17514</strain>
    </source>
</reference>
<dbReference type="GO" id="GO:0072330">
    <property type="term" value="P:monocarboxylic acid biosynthetic process"/>
    <property type="evidence" value="ECO:0007669"/>
    <property type="project" value="UniProtKB-ARBA"/>
</dbReference>
<keyword evidence="3" id="KW-0732">Signal</keyword>
<dbReference type="GO" id="GO:0017000">
    <property type="term" value="P:antibiotic biosynthetic process"/>
    <property type="evidence" value="ECO:0007669"/>
    <property type="project" value="UniProtKB-ARBA"/>
</dbReference>
<feature type="chain" id="PRO_5041771360" description="Carboxylic ester hydrolase" evidence="3">
    <location>
        <begin position="20"/>
        <end position="554"/>
    </location>
</feature>
<dbReference type="GO" id="GO:0016787">
    <property type="term" value="F:hydrolase activity"/>
    <property type="evidence" value="ECO:0007669"/>
    <property type="project" value="UniProtKB-KW"/>
</dbReference>
<evidence type="ECO:0000313" key="5">
    <source>
        <dbReference type="EMBL" id="KAJ5738422.1"/>
    </source>
</evidence>